<dbReference type="RefSeq" id="WP_227705553.1">
    <property type="nucleotide sequence ID" value="NZ_JBEAAL010000034.1"/>
</dbReference>
<dbReference type="SUPFAM" id="SSF52317">
    <property type="entry name" value="Class I glutamine amidotransferase-like"/>
    <property type="match status" value="1"/>
</dbReference>
<dbReference type="Gene3D" id="3.40.50.880">
    <property type="match status" value="1"/>
</dbReference>
<feature type="domain" description="Biotin-protein ligase N-terminal" evidence="1">
    <location>
        <begin position="113"/>
        <end position="161"/>
    </location>
</feature>
<gene>
    <name evidence="2" type="ORF">ABK249_29430</name>
</gene>
<evidence type="ECO:0000259" key="1">
    <source>
        <dbReference type="Pfam" id="PF09825"/>
    </source>
</evidence>
<accession>A0ABV0MAT9</accession>
<dbReference type="InterPro" id="IPR029062">
    <property type="entry name" value="Class_I_gatase-like"/>
</dbReference>
<dbReference type="Pfam" id="PF09825">
    <property type="entry name" value="BPL_N"/>
    <property type="match status" value="1"/>
</dbReference>
<protein>
    <submittedName>
        <fullName evidence="2">BPL-N domain-containing protein</fullName>
    </submittedName>
</protein>
<dbReference type="EMBL" id="JBEAAL010000034">
    <property type="protein sequence ID" value="MEQ1409033.1"/>
    <property type="molecule type" value="Genomic_DNA"/>
</dbReference>
<proteinExistence type="predicted"/>
<evidence type="ECO:0000313" key="3">
    <source>
        <dbReference type="Proteomes" id="UP001496627"/>
    </source>
</evidence>
<organism evidence="2 3">
    <name type="scientific">Neorhizobium phenanthreniclasticum</name>
    <dbReference type="NCBI Taxonomy" id="3157917"/>
    <lineage>
        <taxon>Bacteria</taxon>
        <taxon>Pseudomonadati</taxon>
        <taxon>Pseudomonadota</taxon>
        <taxon>Alphaproteobacteria</taxon>
        <taxon>Hyphomicrobiales</taxon>
        <taxon>Rhizobiaceae</taxon>
        <taxon>Rhizobium/Agrobacterium group</taxon>
        <taxon>Neorhizobium</taxon>
    </lineage>
</organism>
<dbReference type="Proteomes" id="UP001496627">
    <property type="component" value="Unassembled WGS sequence"/>
</dbReference>
<reference evidence="2 3" key="1">
    <citation type="submission" date="2024-05" db="EMBL/GenBank/DDBJ databases">
        <title>Neorhizobium sp. Rsf11, a plant growth promoting and heavy metal resistant PAH-degrader.</title>
        <authorList>
            <person name="Golubev S.N."/>
            <person name="Muratova A.Y."/>
            <person name="Markelova M.I."/>
        </authorList>
    </citation>
    <scope>NUCLEOTIDE SEQUENCE [LARGE SCALE GENOMIC DNA]</scope>
    <source>
        <strain evidence="2 3">Rsf11</strain>
    </source>
</reference>
<dbReference type="InterPro" id="IPR019197">
    <property type="entry name" value="Biotin-prot_ligase_N"/>
</dbReference>
<sequence>MTIFKLADRGAFTGIPLTFLNRCRAYQFPAADGAEGFVVDGQLAEAAARLGLTGEAAEGLPETSTPPRIAIYAGEAVGYPYWAYYAHSLLSLGLTFSPIDGRQILAGALSDYDLLVMPGGFATWGLDRAENLAGIDAAIHAFISAGGAFMGSCGGGFYASDGRPGWLRAIDATPNYTQEYLSTGAAVLGISVSDPVLGRGLPEAIELPYYHGPVYSNSVRAAVSLGHFRNFISESRLFIDNPLAPSLFDREMKNTPAVLSANLGRGKVIIFSPHPEMGEFLRKGIVLEAYVRRFLPIRGFKVMDETLRFFMKEDCAGFRLIYNALVYLGLFERRGDGAISEMEKVSPHELLQLLNELDAAMIASFVRLEALACSETEAMHHLLSAEFGRLKQEWQDVLAGIRTECAAGLVDIRLVDGLVGVLQASLPSLEAPSKPTETLVLTEMPIRLCAAGLRIMRCDNALETSHENR</sequence>
<comment type="caution">
    <text evidence="2">The sequence shown here is derived from an EMBL/GenBank/DDBJ whole genome shotgun (WGS) entry which is preliminary data.</text>
</comment>
<name>A0ABV0MAT9_9HYPH</name>
<keyword evidence="3" id="KW-1185">Reference proteome</keyword>
<evidence type="ECO:0000313" key="2">
    <source>
        <dbReference type="EMBL" id="MEQ1409033.1"/>
    </source>
</evidence>